<reference evidence="3" key="1">
    <citation type="journal article" date="2018" name="Nat. Microbiol.">
        <title>Leveraging single-cell genomics to expand the fungal tree of life.</title>
        <authorList>
            <person name="Ahrendt S.R."/>
            <person name="Quandt C.A."/>
            <person name="Ciobanu D."/>
            <person name="Clum A."/>
            <person name="Salamov A."/>
            <person name="Andreopoulos B."/>
            <person name="Cheng J.F."/>
            <person name="Woyke T."/>
            <person name="Pelin A."/>
            <person name="Henrissat B."/>
            <person name="Reynolds N.K."/>
            <person name="Benny G.L."/>
            <person name="Smith M.E."/>
            <person name="James T.Y."/>
            <person name="Grigoriev I.V."/>
        </authorList>
    </citation>
    <scope>NUCLEOTIDE SEQUENCE [LARGE SCALE GENOMIC DNA]</scope>
</reference>
<feature type="compositionally biased region" description="Low complexity" evidence="1">
    <location>
        <begin position="162"/>
        <end position="177"/>
    </location>
</feature>
<evidence type="ECO:0000313" key="3">
    <source>
        <dbReference type="Proteomes" id="UP000269721"/>
    </source>
</evidence>
<gene>
    <name evidence="2" type="ORF">BDK51DRAFT_35364</name>
</gene>
<feature type="region of interest" description="Disordered" evidence="1">
    <location>
        <begin position="162"/>
        <end position="188"/>
    </location>
</feature>
<keyword evidence="3" id="KW-1185">Reference proteome</keyword>
<feature type="non-terminal residue" evidence="2">
    <location>
        <position position="1"/>
    </location>
</feature>
<protein>
    <submittedName>
        <fullName evidence="2">Uncharacterized protein</fullName>
    </submittedName>
</protein>
<sequence>WEWEVTVVSDEDIAHQERFNRHVAVRAIEEALATIIWLYGDDLKGSVLCWQKSLVLNKVIIHLLEAVEVFFQEPIGRADYKRNMLGIDDDDLRTSTLHYLILLLEQEAILARPNHCSTAYAAFNETEFKNDKAIRRLMQSRAIYAEPPDQRGGWRFDSDATQASTTTTEPINTTTSTAEATGANNHDH</sequence>
<accession>A0A4P9VZV7</accession>
<dbReference type="AlphaFoldDB" id="A0A4P9VZV7"/>
<evidence type="ECO:0000313" key="2">
    <source>
        <dbReference type="EMBL" id="RKO83366.1"/>
    </source>
</evidence>
<organism evidence="2 3">
    <name type="scientific">Blyttiomyces helicus</name>
    <dbReference type="NCBI Taxonomy" id="388810"/>
    <lineage>
        <taxon>Eukaryota</taxon>
        <taxon>Fungi</taxon>
        <taxon>Fungi incertae sedis</taxon>
        <taxon>Chytridiomycota</taxon>
        <taxon>Chytridiomycota incertae sedis</taxon>
        <taxon>Chytridiomycetes</taxon>
        <taxon>Chytridiomycetes incertae sedis</taxon>
        <taxon>Blyttiomyces</taxon>
    </lineage>
</organism>
<name>A0A4P9VZV7_9FUNG</name>
<dbReference type="Proteomes" id="UP000269721">
    <property type="component" value="Unassembled WGS sequence"/>
</dbReference>
<feature type="compositionally biased region" description="Polar residues" evidence="1">
    <location>
        <begin position="178"/>
        <end position="188"/>
    </location>
</feature>
<evidence type="ECO:0000256" key="1">
    <source>
        <dbReference type="SAM" id="MobiDB-lite"/>
    </source>
</evidence>
<dbReference type="EMBL" id="ML001318">
    <property type="protein sequence ID" value="RKO83366.1"/>
    <property type="molecule type" value="Genomic_DNA"/>
</dbReference>
<proteinExistence type="predicted"/>